<dbReference type="InterPro" id="IPR009057">
    <property type="entry name" value="Homeodomain-like_sf"/>
</dbReference>
<dbReference type="PANTHER" id="PTHR37812">
    <property type="entry name" value="MU-LIKE PROPHAGE FLUMU PROTEIN C"/>
    <property type="match status" value="1"/>
</dbReference>
<dbReference type="STRING" id="39495.SAMN02745111_00675"/>
<proteinExistence type="predicted"/>
<dbReference type="PANTHER" id="PTHR37812:SF1">
    <property type="entry name" value="MU-LIKE PROPHAGE FLUMU PROTEIN C"/>
    <property type="match status" value="1"/>
</dbReference>
<dbReference type="InterPro" id="IPR014875">
    <property type="entry name" value="Mor_transcription_activator"/>
</dbReference>
<evidence type="ECO:0000313" key="2">
    <source>
        <dbReference type="EMBL" id="SKA62693.1"/>
    </source>
</evidence>
<dbReference type="SUPFAM" id="SSF46689">
    <property type="entry name" value="Homeodomain-like"/>
    <property type="match status" value="1"/>
</dbReference>
<sequence length="94" mass="11215">MSYVKAEDILPKELIEAIQQYVDGRSIYIPTKERQDWGTKTDTRRFLKERNEEIYESYMQGLSSHELAVKYALSIKSVQRILRNQRMARMDRAE</sequence>
<dbReference type="InterPro" id="IPR052411">
    <property type="entry name" value="c-mor_Regulatory_Protein"/>
</dbReference>
<accession>A0A1T4VCQ4</accession>
<evidence type="ECO:0000259" key="1">
    <source>
        <dbReference type="Pfam" id="PF08765"/>
    </source>
</evidence>
<feature type="domain" description="Mor transcription activator" evidence="1">
    <location>
        <begin position="11"/>
        <end position="92"/>
    </location>
</feature>
<dbReference type="Proteomes" id="UP000190814">
    <property type="component" value="Unassembled WGS sequence"/>
</dbReference>
<organism evidence="2 3">
    <name type="scientific">Eubacterium uniforme</name>
    <dbReference type="NCBI Taxonomy" id="39495"/>
    <lineage>
        <taxon>Bacteria</taxon>
        <taxon>Bacillati</taxon>
        <taxon>Bacillota</taxon>
        <taxon>Clostridia</taxon>
        <taxon>Eubacteriales</taxon>
        <taxon>Eubacteriaceae</taxon>
        <taxon>Eubacterium</taxon>
    </lineage>
</organism>
<dbReference type="OrthoDB" id="9800398at2"/>
<dbReference type="RefSeq" id="WP_078765564.1">
    <property type="nucleotide sequence ID" value="NZ_FUXZ01000004.1"/>
</dbReference>
<dbReference type="Pfam" id="PF08765">
    <property type="entry name" value="Mor"/>
    <property type="match status" value="1"/>
</dbReference>
<gene>
    <name evidence="2" type="ORF">SAMN02745111_00675</name>
</gene>
<dbReference type="Gene3D" id="1.10.10.60">
    <property type="entry name" value="Homeodomain-like"/>
    <property type="match status" value="1"/>
</dbReference>
<keyword evidence="3" id="KW-1185">Reference proteome</keyword>
<dbReference type="AlphaFoldDB" id="A0A1T4VCQ4"/>
<protein>
    <submittedName>
        <fullName evidence="2">Mor transcription activator family protein</fullName>
    </submittedName>
</protein>
<dbReference type="EMBL" id="FUXZ01000004">
    <property type="protein sequence ID" value="SKA62693.1"/>
    <property type="molecule type" value="Genomic_DNA"/>
</dbReference>
<evidence type="ECO:0000313" key="3">
    <source>
        <dbReference type="Proteomes" id="UP000190814"/>
    </source>
</evidence>
<dbReference type="NCBIfam" id="NF040785">
    <property type="entry name" value="CD3324_fam"/>
    <property type="match status" value="1"/>
</dbReference>
<dbReference type="InterPro" id="IPR049739">
    <property type="entry name" value="YraL-like"/>
</dbReference>
<reference evidence="2 3" key="1">
    <citation type="submission" date="2017-02" db="EMBL/GenBank/DDBJ databases">
        <authorList>
            <person name="Peterson S.W."/>
        </authorList>
    </citation>
    <scope>NUCLEOTIDE SEQUENCE [LARGE SCALE GENOMIC DNA]</scope>
    <source>
        <strain evidence="2 3">ATCC 35992</strain>
    </source>
</reference>
<name>A0A1T4VCQ4_9FIRM</name>